<evidence type="ECO:0000256" key="6">
    <source>
        <dbReference type="ARBA" id="ARBA00023136"/>
    </source>
</evidence>
<dbReference type="AlphaFoldDB" id="A0A9W9TB02"/>
<keyword evidence="10" id="KW-1185">Reference proteome</keyword>
<organism evidence="9 10">
    <name type="scientific">Penicillium cinerascens</name>
    <dbReference type="NCBI Taxonomy" id="70096"/>
    <lineage>
        <taxon>Eukaryota</taxon>
        <taxon>Fungi</taxon>
        <taxon>Dikarya</taxon>
        <taxon>Ascomycota</taxon>
        <taxon>Pezizomycotina</taxon>
        <taxon>Eurotiomycetes</taxon>
        <taxon>Eurotiomycetidae</taxon>
        <taxon>Eurotiales</taxon>
        <taxon>Aspergillaceae</taxon>
        <taxon>Penicillium</taxon>
    </lineage>
</organism>
<feature type="transmembrane region" description="Helical" evidence="8">
    <location>
        <begin position="233"/>
        <end position="250"/>
    </location>
</feature>
<feature type="compositionally biased region" description="Basic and acidic residues" evidence="7">
    <location>
        <begin position="22"/>
        <end position="31"/>
    </location>
</feature>
<dbReference type="RefSeq" id="XP_058311699.1">
    <property type="nucleotide sequence ID" value="XM_058449355.1"/>
</dbReference>
<feature type="transmembrane region" description="Helical" evidence="8">
    <location>
        <begin position="92"/>
        <end position="111"/>
    </location>
</feature>
<keyword evidence="5 8" id="KW-1133">Transmembrane helix</keyword>
<evidence type="ECO:0000256" key="1">
    <source>
        <dbReference type="ARBA" id="ARBA00004141"/>
    </source>
</evidence>
<dbReference type="GO" id="GO:0016020">
    <property type="term" value="C:membrane"/>
    <property type="evidence" value="ECO:0007669"/>
    <property type="project" value="UniProtKB-SubCell"/>
</dbReference>
<dbReference type="Proteomes" id="UP001150904">
    <property type="component" value="Unassembled WGS sequence"/>
</dbReference>
<evidence type="ECO:0000256" key="3">
    <source>
        <dbReference type="ARBA" id="ARBA00022448"/>
    </source>
</evidence>
<dbReference type="PANTHER" id="PTHR11360">
    <property type="entry name" value="MONOCARBOXYLATE TRANSPORTER"/>
    <property type="match status" value="1"/>
</dbReference>
<evidence type="ECO:0000313" key="10">
    <source>
        <dbReference type="Proteomes" id="UP001150904"/>
    </source>
</evidence>
<keyword evidence="6 8" id="KW-0472">Membrane</keyword>
<dbReference type="Gene3D" id="1.20.1250.20">
    <property type="entry name" value="MFS general substrate transporter like domains"/>
    <property type="match status" value="1"/>
</dbReference>
<dbReference type="OrthoDB" id="6499973at2759"/>
<keyword evidence="4 8" id="KW-0812">Transmembrane</keyword>
<dbReference type="GeneID" id="83176656"/>
<dbReference type="Pfam" id="PF07690">
    <property type="entry name" value="MFS_1"/>
    <property type="match status" value="1"/>
</dbReference>
<feature type="transmembrane region" description="Helical" evidence="8">
    <location>
        <begin position="190"/>
        <end position="212"/>
    </location>
</feature>
<name>A0A9W9TB02_9EURO</name>
<feature type="transmembrane region" description="Helical" evidence="8">
    <location>
        <begin position="63"/>
        <end position="85"/>
    </location>
</feature>
<feature type="transmembrane region" description="Helical" evidence="8">
    <location>
        <begin position="158"/>
        <end position="178"/>
    </location>
</feature>
<accession>A0A9W9TB02</accession>
<evidence type="ECO:0000256" key="7">
    <source>
        <dbReference type="SAM" id="MobiDB-lite"/>
    </source>
</evidence>
<evidence type="ECO:0000256" key="8">
    <source>
        <dbReference type="SAM" id="Phobius"/>
    </source>
</evidence>
<dbReference type="SUPFAM" id="SSF103473">
    <property type="entry name" value="MFS general substrate transporter"/>
    <property type="match status" value="1"/>
</dbReference>
<feature type="compositionally biased region" description="Polar residues" evidence="7">
    <location>
        <begin position="7"/>
        <end position="21"/>
    </location>
</feature>
<proteinExistence type="inferred from homology"/>
<comment type="similarity">
    <text evidence="2">Belongs to the major facilitator superfamily. Monocarboxylate porter (TC 2.A.1.13) family.</text>
</comment>
<evidence type="ECO:0000256" key="5">
    <source>
        <dbReference type="ARBA" id="ARBA00022989"/>
    </source>
</evidence>
<dbReference type="InterPro" id="IPR050327">
    <property type="entry name" value="Proton-linked_MCT"/>
</dbReference>
<protein>
    <submittedName>
        <fullName evidence="9">MFS transporter asaE</fullName>
    </submittedName>
</protein>
<evidence type="ECO:0000256" key="2">
    <source>
        <dbReference type="ARBA" id="ARBA00006727"/>
    </source>
</evidence>
<comment type="caution">
    <text evidence="9">The sequence shown here is derived from an EMBL/GenBank/DDBJ whole genome shotgun (WGS) entry which is preliminary data.</text>
</comment>
<comment type="subcellular location">
    <subcellularLocation>
        <location evidence="1">Membrane</location>
        <topology evidence="1">Multi-pass membrane protein</topology>
    </subcellularLocation>
</comment>
<sequence>MSETRDPSSYSESSLEKGTQPSDRDDSETNPRRKMRVRLSPRPPRSRAEYQMNQLRDYSSSQVGWISSVLFFFMLGVSPLAGRLYDGYGPRLPIMIGSFLHVFGLMMTSLSTKYYQLILSQSVCSWFGSSLIITPAMTTKTYESIILQPTTYFHDRRALAGGFAIAGSSLGGVIFPFMVNHLLSAIGFAWTMRACAFLILGLLFITCTLISSNVTHTPKEFKLSSYLSPLRECNFLLLCIVSFFMYWGMFVPQDKVCQVGLSCFGCRRFYEGAQAEAQAHLYDWLKIYEPSWGYTIYRTTYTAQSDAAFPAMVDLITAYLKDGFYEQYQSLRENPRTADQANEAVFDELWAAHKPRVMDDAAQVDGASIDQLRARFEVWAEERDMADRFPSYRMFIVVDEESFETLQTASIPAECPGGMEHLVAYYVKLVEAWQDQDRDSLFPGWMKCSLHSLWDIWRHMQDGDYMRHSYMMVREHRDVY</sequence>
<dbReference type="InterPro" id="IPR036259">
    <property type="entry name" value="MFS_trans_sf"/>
</dbReference>
<gene>
    <name evidence="9" type="ORF">N7498_002293</name>
</gene>
<evidence type="ECO:0000256" key="4">
    <source>
        <dbReference type="ARBA" id="ARBA00022692"/>
    </source>
</evidence>
<reference evidence="9" key="2">
    <citation type="journal article" date="2023" name="IMA Fungus">
        <title>Comparative genomic study of the Penicillium genus elucidates a diverse pangenome and 15 lateral gene transfer events.</title>
        <authorList>
            <person name="Petersen C."/>
            <person name="Sorensen T."/>
            <person name="Nielsen M.R."/>
            <person name="Sondergaard T.E."/>
            <person name="Sorensen J.L."/>
            <person name="Fitzpatrick D.A."/>
            <person name="Frisvad J.C."/>
            <person name="Nielsen K.L."/>
        </authorList>
    </citation>
    <scope>NUCLEOTIDE SEQUENCE</scope>
    <source>
        <strain evidence="9">IBT 15544</strain>
    </source>
</reference>
<reference evidence="9" key="1">
    <citation type="submission" date="2022-12" db="EMBL/GenBank/DDBJ databases">
        <authorList>
            <person name="Petersen C."/>
        </authorList>
    </citation>
    <scope>NUCLEOTIDE SEQUENCE</scope>
    <source>
        <strain evidence="9">IBT 15544</strain>
    </source>
</reference>
<evidence type="ECO:0000313" key="9">
    <source>
        <dbReference type="EMBL" id="KAJ5215886.1"/>
    </source>
</evidence>
<dbReference type="PANTHER" id="PTHR11360:SF224">
    <property type="entry name" value="MAJOR FACILITATOR SUPERFAMILY (MFS) PROFILE DOMAIN-CONTAINING PROTEIN-RELATED"/>
    <property type="match status" value="1"/>
</dbReference>
<dbReference type="EMBL" id="JAPQKR010000005">
    <property type="protein sequence ID" value="KAJ5215886.1"/>
    <property type="molecule type" value="Genomic_DNA"/>
</dbReference>
<dbReference type="InterPro" id="IPR011701">
    <property type="entry name" value="MFS"/>
</dbReference>
<keyword evidence="3" id="KW-0813">Transport</keyword>
<feature type="region of interest" description="Disordered" evidence="7">
    <location>
        <begin position="1"/>
        <end position="48"/>
    </location>
</feature>
<dbReference type="GO" id="GO:0022857">
    <property type="term" value="F:transmembrane transporter activity"/>
    <property type="evidence" value="ECO:0007669"/>
    <property type="project" value="InterPro"/>
</dbReference>